<feature type="compositionally biased region" description="Acidic residues" evidence="8">
    <location>
        <begin position="926"/>
        <end position="978"/>
    </location>
</feature>
<dbReference type="VEuPathDB" id="AmoebaDB:ACA1_071540"/>
<feature type="compositionally biased region" description="Low complexity" evidence="8">
    <location>
        <begin position="1135"/>
        <end position="1144"/>
    </location>
</feature>
<dbReference type="SUPFAM" id="SSF55550">
    <property type="entry name" value="SH2 domain"/>
    <property type="match status" value="1"/>
</dbReference>
<feature type="compositionally biased region" description="Basic and acidic residues" evidence="8">
    <location>
        <begin position="1094"/>
        <end position="1109"/>
    </location>
</feature>
<evidence type="ECO:0000256" key="2">
    <source>
        <dbReference type="ARBA" id="ARBA00022741"/>
    </source>
</evidence>
<keyword evidence="7" id="KW-0727">SH2 domain</keyword>
<evidence type="ECO:0000256" key="7">
    <source>
        <dbReference type="PROSITE-ProRule" id="PRU00191"/>
    </source>
</evidence>
<evidence type="ECO:0000256" key="4">
    <source>
        <dbReference type="ARBA" id="ARBA00022840"/>
    </source>
</evidence>
<feature type="domain" description="Protein kinase" evidence="10">
    <location>
        <begin position="1"/>
        <end position="254"/>
    </location>
</feature>
<protein>
    <submittedName>
        <fullName evidence="11">Dual specificity protein kinase</fullName>
    </submittedName>
</protein>
<evidence type="ECO:0000259" key="10">
    <source>
        <dbReference type="PROSITE" id="PS50011"/>
    </source>
</evidence>
<reference evidence="11 12" key="1">
    <citation type="journal article" date="2013" name="Genome Biol.">
        <title>Genome of Acanthamoeba castellanii highlights extensive lateral gene transfer and early evolution of tyrosine kinase signaling.</title>
        <authorList>
            <person name="Clarke M."/>
            <person name="Lohan A.J."/>
            <person name="Liu B."/>
            <person name="Lagkouvardos I."/>
            <person name="Roy S."/>
            <person name="Zafar N."/>
            <person name="Bertelli C."/>
            <person name="Schilde C."/>
            <person name="Kianianmomeni A."/>
            <person name="Burglin T.R."/>
            <person name="Frech C."/>
            <person name="Turcotte B."/>
            <person name="Kopec K.O."/>
            <person name="Synnott J.M."/>
            <person name="Choo C."/>
            <person name="Paponov I."/>
            <person name="Finkler A."/>
            <person name="Soon Heng Tan C."/>
            <person name="Hutchins A.P."/>
            <person name="Weinmeier T."/>
            <person name="Rattei T."/>
            <person name="Chu J.S."/>
            <person name="Gimenez G."/>
            <person name="Irimia M."/>
            <person name="Rigden D.J."/>
            <person name="Fitzpatrick D.A."/>
            <person name="Lorenzo-Morales J."/>
            <person name="Bateman A."/>
            <person name="Chiu C.H."/>
            <person name="Tang P."/>
            <person name="Hegemann P."/>
            <person name="Fromm H."/>
            <person name="Raoult D."/>
            <person name="Greub G."/>
            <person name="Miranda-Saavedra D."/>
            <person name="Chen N."/>
            <person name="Nash P."/>
            <person name="Ginger M.L."/>
            <person name="Horn M."/>
            <person name="Schaap P."/>
            <person name="Caler L."/>
            <person name="Loftus B."/>
        </authorList>
    </citation>
    <scope>NUCLEOTIDE SEQUENCE [LARGE SCALE GENOMIC DNA]</scope>
    <source>
        <strain evidence="11 12">Neff</strain>
    </source>
</reference>
<evidence type="ECO:0000256" key="5">
    <source>
        <dbReference type="ARBA" id="ARBA00023137"/>
    </source>
</evidence>
<feature type="region of interest" description="Disordered" evidence="8">
    <location>
        <begin position="870"/>
        <end position="1069"/>
    </location>
</feature>
<dbReference type="PROSITE" id="PS50011">
    <property type="entry name" value="PROTEIN_KINASE_DOM"/>
    <property type="match status" value="1"/>
</dbReference>
<dbReference type="InterPro" id="IPR011009">
    <property type="entry name" value="Kinase-like_dom_sf"/>
</dbReference>
<feature type="compositionally biased region" description="Low complexity" evidence="8">
    <location>
        <begin position="834"/>
        <end position="851"/>
    </location>
</feature>
<feature type="compositionally biased region" description="Polar residues" evidence="8">
    <location>
        <begin position="1221"/>
        <end position="1234"/>
    </location>
</feature>
<dbReference type="AlphaFoldDB" id="L8HE77"/>
<feature type="compositionally biased region" description="Basic and acidic residues" evidence="8">
    <location>
        <begin position="1200"/>
        <end position="1213"/>
    </location>
</feature>
<name>L8HE77_ACACF</name>
<feature type="compositionally biased region" description="Low complexity" evidence="8">
    <location>
        <begin position="1027"/>
        <end position="1038"/>
    </location>
</feature>
<evidence type="ECO:0000313" key="11">
    <source>
        <dbReference type="EMBL" id="ELR23532.1"/>
    </source>
</evidence>
<keyword evidence="1" id="KW-0808">Transferase</keyword>
<feature type="compositionally biased region" description="Polar residues" evidence="8">
    <location>
        <begin position="498"/>
        <end position="508"/>
    </location>
</feature>
<organism evidence="11 12">
    <name type="scientific">Acanthamoeba castellanii (strain ATCC 30010 / Neff)</name>
    <dbReference type="NCBI Taxonomy" id="1257118"/>
    <lineage>
        <taxon>Eukaryota</taxon>
        <taxon>Amoebozoa</taxon>
        <taxon>Discosea</taxon>
        <taxon>Longamoebia</taxon>
        <taxon>Centramoebida</taxon>
        <taxon>Acanthamoebidae</taxon>
        <taxon>Acanthamoeba</taxon>
    </lineage>
</organism>
<feature type="compositionally biased region" description="Low complexity" evidence="8">
    <location>
        <begin position="752"/>
        <end position="769"/>
    </location>
</feature>
<dbReference type="OrthoDB" id="544350at2759"/>
<gene>
    <name evidence="11" type="ORF">ACA1_071540</name>
</gene>
<feature type="domain" description="SH2" evidence="9">
    <location>
        <begin position="362"/>
        <end position="437"/>
    </location>
</feature>
<dbReference type="GeneID" id="14924513"/>
<dbReference type="InterPro" id="IPR008271">
    <property type="entry name" value="Ser/Thr_kinase_AS"/>
</dbReference>
<evidence type="ECO:0000256" key="1">
    <source>
        <dbReference type="ARBA" id="ARBA00022679"/>
    </source>
</evidence>
<dbReference type="InterPro" id="IPR051681">
    <property type="entry name" value="Ser/Thr_Kinases-Pseudokinases"/>
</dbReference>
<keyword evidence="2" id="KW-0547">Nucleotide-binding</keyword>
<feature type="compositionally biased region" description="Basic residues" evidence="8">
    <location>
        <begin position="771"/>
        <end position="798"/>
    </location>
</feature>
<feature type="compositionally biased region" description="Basic and acidic residues" evidence="8">
    <location>
        <begin position="979"/>
        <end position="994"/>
    </location>
</feature>
<evidence type="ECO:0000256" key="6">
    <source>
        <dbReference type="ARBA" id="ARBA00025089"/>
    </source>
</evidence>
<feature type="compositionally biased region" description="Low complexity" evidence="8">
    <location>
        <begin position="602"/>
        <end position="615"/>
    </location>
</feature>
<dbReference type="SUPFAM" id="SSF56112">
    <property type="entry name" value="Protein kinase-like (PK-like)"/>
    <property type="match status" value="1"/>
</dbReference>
<feature type="compositionally biased region" description="Basic and acidic residues" evidence="8">
    <location>
        <begin position="799"/>
        <end position="811"/>
    </location>
</feature>
<comment type="function">
    <text evidence="6">Required for proper chemotaxis and phagocytosis; proper spatiotemporal control of F-actin levels in chemotaxing cells. Negative regulator of the PI3K (phosphatidylinositol 3 kinase) pathway. Predominantly phosphorylates serines and threonines and tyrosines at a lower level.</text>
</comment>
<evidence type="ECO:0000313" key="12">
    <source>
        <dbReference type="Proteomes" id="UP000011083"/>
    </source>
</evidence>
<sequence length="1268" mass="139804">MQKESQVVEIRPDDIVLEEEIGRGSFAKSFTEQVLQAFREEIAVMSQIHHPNLVLFMGACTIPGKLMIVTELMPRNLESVFLGKAGKHKRVALVQKLKMAKDAALGMNWLHKSTPMFIHRDFKLSNLLVDENYNVKVCDFGLTKMKQANDNLHDTKGSPLYMAPEVFTGSYSEKCDVYSFGLSFWEIINERRVFPRYENNLNALIKSRCENYETPPITDDMLPRLVTLLERCWDKNPRQRPPFDVVVKELEEIIIEQCITDERGREVWKKASKGEDKMTWDEFARAVCISVGKVALPESYRSDRQMQCLKVLLCRQSEPNTVHAEKFGKVLAWFGPFSEGRDAHNRGRTFLDRIEETLSMKWFHGEISTQDAEERLDNRRPGTFLVRFSSSEKGAFTVSGVDRDRKKSHQRVIYHPNKGLYVMPDDTVYTSLVDAINDLCRSSKLRNPCPGSRYAKYFSEEPQPTSKNIALVKEEIKQLQLIHLNEICEVPDKDTSLDTTIDTASGNRPWSGGGHHPSYFHSGNKRSPFHTGNMSFHSSSGIWGNSSMHGGGGGGGDSDSSEDSIRIAPYIPPIPPAHNSGGSGGGGMPSPYHAGGPGGHHSSGPSQSSASIQAALAANKAASSAATAMAYRQSPYTHASTHTSKYPNLNYSPHPLNSAEIYHSAPMTGMKNNTSSSFSFSQFASTKHPFRSKDVLTAPLKSEEKKRGIFSRLKRGVTGNKDKDRDRDRDRDRDDGSDMSDSSMASTWSATKSGGKFNSGKLNNNNSGGKKSGKKEKKNSLNKKGHGRDRDRDHHHHKDDKDFAFHSEDHSYHHRSGGGGGDGGGTSDDDSPMYAPYVAAAAPTDSTSASTNSIPAHVLCTLQKAEDERMRKRLHGNYDSDSSTEDLFPPYQPSSSTSASSSYIKRTIEEKSRHLHHLVGGKEMQEQEEQDDHNDDRDGAEEQDEEEEEEDGSDDDSDDSDDDDESESDSEDDEEEEEEKKKSKAKESSRARKEDKKRRRHEKAVAAEKKQLKAERAERRKERAAKESAATTITTAAAPSREKRRTKQPHIPVAIITRPAPAASSAPVSLAATAPPGLMEAALLNAPRARRERKQPSEHRSSGSSRKVDGNSNGSSSSKSEEPEGVRLDQLVAKTSTSPSSSTTLAMGGLGVAKHKKEKKGQGVQGGGGGGSSSDEAEAVTATSSSSSSSTKKEKKSKKEKSSGGKGVEEALQRRQPRAAVSQQRSPTSASSDMTGGEEDETSEKEQNDPQGKKKKNKDEERTVIAVF</sequence>
<feature type="compositionally biased region" description="Low complexity" evidence="8">
    <location>
        <begin position="1179"/>
        <end position="1190"/>
    </location>
</feature>
<dbReference type="Proteomes" id="UP000011083">
    <property type="component" value="Unassembled WGS sequence"/>
</dbReference>
<dbReference type="KEGG" id="acan:ACA1_071540"/>
<feature type="compositionally biased region" description="Low complexity" evidence="8">
    <location>
        <begin position="1059"/>
        <end position="1069"/>
    </location>
</feature>
<dbReference type="Gene3D" id="1.10.510.10">
    <property type="entry name" value="Transferase(Phosphotransferase) domain 1"/>
    <property type="match status" value="1"/>
</dbReference>
<dbReference type="GO" id="GO:0004674">
    <property type="term" value="F:protein serine/threonine kinase activity"/>
    <property type="evidence" value="ECO:0007669"/>
    <property type="project" value="TreeGrafter"/>
</dbReference>
<feature type="compositionally biased region" description="Gly residues" evidence="8">
    <location>
        <begin position="1163"/>
        <end position="1172"/>
    </location>
</feature>
<evidence type="ECO:0000256" key="3">
    <source>
        <dbReference type="ARBA" id="ARBA00022777"/>
    </source>
</evidence>
<dbReference type="Pfam" id="PF07714">
    <property type="entry name" value="PK_Tyr_Ser-Thr"/>
    <property type="match status" value="1"/>
</dbReference>
<dbReference type="Pfam" id="PF00017">
    <property type="entry name" value="SH2"/>
    <property type="match status" value="1"/>
</dbReference>
<proteinExistence type="predicted"/>
<dbReference type="InterPro" id="IPR001245">
    <property type="entry name" value="Ser-Thr/Tyr_kinase_cat_dom"/>
</dbReference>
<dbReference type="PROSITE" id="PS50001">
    <property type="entry name" value="SH2"/>
    <property type="match status" value="1"/>
</dbReference>
<dbReference type="InterPro" id="IPR000980">
    <property type="entry name" value="SH2"/>
</dbReference>
<accession>L8HE77</accession>
<feature type="region of interest" description="Disordered" evidence="8">
    <location>
        <begin position="545"/>
        <end position="615"/>
    </location>
</feature>
<feature type="compositionally biased region" description="Gly residues" evidence="8">
    <location>
        <begin position="817"/>
        <end position="826"/>
    </location>
</feature>
<keyword evidence="5" id="KW-0829">Tyrosine-protein kinase</keyword>
<dbReference type="InterPro" id="IPR000719">
    <property type="entry name" value="Prot_kinase_dom"/>
</dbReference>
<dbReference type="STRING" id="1257118.L8HE77"/>
<feature type="region of interest" description="Disordered" evidence="8">
    <location>
        <begin position="498"/>
        <end position="533"/>
    </location>
</feature>
<evidence type="ECO:0000259" key="9">
    <source>
        <dbReference type="PROSITE" id="PS50001"/>
    </source>
</evidence>
<feature type="compositionally biased region" description="Basic and acidic residues" evidence="8">
    <location>
        <begin position="720"/>
        <end position="736"/>
    </location>
</feature>
<dbReference type="GO" id="GO:0004713">
    <property type="term" value="F:protein tyrosine kinase activity"/>
    <property type="evidence" value="ECO:0007669"/>
    <property type="project" value="UniProtKB-KW"/>
</dbReference>
<dbReference type="SMART" id="SM00252">
    <property type="entry name" value="SH2"/>
    <property type="match status" value="1"/>
</dbReference>
<keyword evidence="4" id="KW-0067">ATP-binding</keyword>
<dbReference type="PANTHER" id="PTHR44329:SF53">
    <property type="entry name" value="DUAL SPECIFICITY PROTEIN KINASE SHKD"/>
    <property type="match status" value="1"/>
</dbReference>
<feature type="compositionally biased region" description="Basic and acidic residues" evidence="8">
    <location>
        <begin position="1003"/>
        <end position="1026"/>
    </location>
</feature>
<feature type="region of interest" description="Disordered" evidence="8">
    <location>
        <begin position="1081"/>
        <end position="1268"/>
    </location>
</feature>
<feature type="region of interest" description="Disordered" evidence="8">
    <location>
        <begin position="707"/>
        <end position="855"/>
    </location>
</feature>
<dbReference type="PANTHER" id="PTHR44329">
    <property type="entry name" value="SERINE/THREONINE-PROTEIN KINASE TNNI3K-RELATED"/>
    <property type="match status" value="1"/>
</dbReference>
<dbReference type="EMBL" id="KB007857">
    <property type="protein sequence ID" value="ELR23532.1"/>
    <property type="molecule type" value="Genomic_DNA"/>
</dbReference>
<dbReference type="GO" id="GO:0005524">
    <property type="term" value="F:ATP binding"/>
    <property type="evidence" value="ECO:0007669"/>
    <property type="project" value="UniProtKB-KW"/>
</dbReference>
<evidence type="ECO:0000256" key="8">
    <source>
        <dbReference type="SAM" id="MobiDB-lite"/>
    </source>
</evidence>
<feature type="compositionally biased region" description="Basic and acidic residues" evidence="8">
    <location>
        <begin position="1244"/>
        <end position="1268"/>
    </location>
</feature>
<dbReference type="RefSeq" id="XP_004353060.1">
    <property type="nucleotide sequence ID" value="XM_004353008.1"/>
</dbReference>
<dbReference type="Gene3D" id="3.30.505.10">
    <property type="entry name" value="SH2 domain"/>
    <property type="match status" value="1"/>
</dbReference>
<keyword evidence="3 11" id="KW-0418">Kinase</keyword>
<dbReference type="InterPro" id="IPR036860">
    <property type="entry name" value="SH2_dom_sf"/>
</dbReference>
<dbReference type="CDD" id="cd13999">
    <property type="entry name" value="STKc_MAP3K-like"/>
    <property type="match status" value="1"/>
</dbReference>
<dbReference type="PROSITE" id="PS00108">
    <property type="entry name" value="PROTEIN_KINASE_ST"/>
    <property type="match status" value="1"/>
</dbReference>
<keyword evidence="12" id="KW-1185">Reference proteome</keyword>